<dbReference type="GO" id="GO:0032259">
    <property type="term" value="P:methylation"/>
    <property type="evidence" value="ECO:0007669"/>
    <property type="project" value="UniProtKB-KW"/>
</dbReference>
<dbReference type="EMBL" id="JBIRUQ010000007">
    <property type="protein sequence ID" value="MFI1464143.1"/>
    <property type="molecule type" value="Genomic_DNA"/>
</dbReference>
<evidence type="ECO:0000313" key="2">
    <source>
        <dbReference type="EMBL" id="MFI1464143.1"/>
    </source>
</evidence>
<accession>A0ABW7TWL4</accession>
<dbReference type="EC" id="2.1.1.64" evidence="2"/>
<protein>
    <submittedName>
        <fullName evidence="2">Class I SAM-dependent methyltransferase</fullName>
        <ecNumber evidence="2">2.1.1.222</ecNumber>
        <ecNumber evidence="2">2.1.1.64</ecNumber>
    </submittedName>
</protein>
<dbReference type="SUPFAM" id="SSF53335">
    <property type="entry name" value="S-adenosyl-L-methionine-dependent methyltransferases"/>
    <property type="match status" value="1"/>
</dbReference>
<evidence type="ECO:0000313" key="3">
    <source>
        <dbReference type="Proteomes" id="UP001611263"/>
    </source>
</evidence>
<keyword evidence="3" id="KW-1185">Reference proteome</keyword>
<keyword evidence="2" id="KW-0489">Methyltransferase</keyword>
<gene>
    <name evidence="2" type="ORF">ACH4WX_25760</name>
</gene>
<dbReference type="EC" id="2.1.1.222" evidence="2"/>
<dbReference type="GO" id="GO:0102208">
    <property type="term" value="F:2-polyprenyl-6-hydroxyphenol methylase activity"/>
    <property type="evidence" value="ECO:0007669"/>
    <property type="project" value="UniProtKB-EC"/>
</dbReference>
<evidence type="ECO:0000259" key="1">
    <source>
        <dbReference type="Pfam" id="PF13649"/>
    </source>
</evidence>
<dbReference type="GO" id="GO:0061542">
    <property type="term" value="F:3-demethylubiquinol 3-O-methyltransferase activity"/>
    <property type="evidence" value="ECO:0007669"/>
    <property type="project" value="UniProtKB-EC"/>
</dbReference>
<dbReference type="Pfam" id="PF13649">
    <property type="entry name" value="Methyltransf_25"/>
    <property type="match status" value="1"/>
</dbReference>
<dbReference type="InterPro" id="IPR041698">
    <property type="entry name" value="Methyltransf_25"/>
</dbReference>
<sequence>MIGHFDPALTGEDCWVRTADGARTRLPTRRWLGGVRVTAADRRVDAALVGCCDGPTVDLGCGPGRLVATLCRRGVMALGVDISPTAIAVTRHRGAPAVPREVFGPLPGDGRWHYALLADGNIGIGGDPHRMLRRVARLLRPDGVAIVEFAAPGTGVSVQEIRLETRARTGDWFPWAEAAIDHAGALAAETGFELLGTAGISGRHIAWLRGPDGRTARTGAARR</sequence>
<dbReference type="Gene3D" id="3.40.50.150">
    <property type="entry name" value="Vaccinia Virus protein VP39"/>
    <property type="match status" value="1"/>
</dbReference>
<comment type="caution">
    <text evidence="2">The sequence shown here is derived from an EMBL/GenBank/DDBJ whole genome shotgun (WGS) entry which is preliminary data.</text>
</comment>
<dbReference type="CDD" id="cd02440">
    <property type="entry name" value="AdoMet_MTases"/>
    <property type="match status" value="1"/>
</dbReference>
<keyword evidence="2" id="KW-0808">Transferase</keyword>
<dbReference type="GeneID" id="93508578"/>
<dbReference type="Proteomes" id="UP001611263">
    <property type="component" value="Unassembled WGS sequence"/>
</dbReference>
<organism evidence="2 3">
    <name type="scientific">Nocardia carnea</name>
    <dbReference type="NCBI Taxonomy" id="37328"/>
    <lineage>
        <taxon>Bacteria</taxon>
        <taxon>Bacillati</taxon>
        <taxon>Actinomycetota</taxon>
        <taxon>Actinomycetes</taxon>
        <taxon>Mycobacteriales</taxon>
        <taxon>Nocardiaceae</taxon>
        <taxon>Nocardia</taxon>
    </lineage>
</organism>
<reference evidence="2 3" key="1">
    <citation type="submission" date="2024-10" db="EMBL/GenBank/DDBJ databases">
        <title>The Natural Products Discovery Center: Release of the First 8490 Sequenced Strains for Exploring Actinobacteria Biosynthetic Diversity.</title>
        <authorList>
            <person name="Kalkreuter E."/>
            <person name="Kautsar S.A."/>
            <person name="Yang D."/>
            <person name="Bader C.D."/>
            <person name="Teijaro C.N."/>
            <person name="Fluegel L."/>
            <person name="Davis C.M."/>
            <person name="Simpson J.R."/>
            <person name="Lauterbach L."/>
            <person name="Steele A.D."/>
            <person name="Gui C."/>
            <person name="Meng S."/>
            <person name="Li G."/>
            <person name="Viehrig K."/>
            <person name="Ye F."/>
            <person name="Su P."/>
            <person name="Kiefer A.F."/>
            <person name="Nichols A."/>
            <person name="Cepeda A.J."/>
            <person name="Yan W."/>
            <person name="Fan B."/>
            <person name="Jiang Y."/>
            <person name="Adhikari A."/>
            <person name="Zheng C.-J."/>
            <person name="Schuster L."/>
            <person name="Cowan T.M."/>
            <person name="Smanski M.J."/>
            <person name="Chevrette M.G."/>
            <person name="De Carvalho L.P.S."/>
            <person name="Shen B."/>
        </authorList>
    </citation>
    <scope>NUCLEOTIDE SEQUENCE [LARGE SCALE GENOMIC DNA]</scope>
    <source>
        <strain evidence="2 3">NPDC020568</strain>
    </source>
</reference>
<proteinExistence type="predicted"/>
<dbReference type="InterPro" id="IPR029063">
    <property type="entry name" value="SAM-dependent_MTases_sf"/>
</dbReference>
<name>A0ABW7TWL4_9NOCA</name>
<feature type="domain" description="Methyltransferase" evidence="1">
    <location>
        <begin position="57"/>
        <end position="143"/>
    </location>
</feature>
<dbReference type="RefSeq" id="WP_033245604.1">
    <property type="nucleotide sequence ID" value="NZ_JBIRUQ010000007.1"/>
</dbReference>